<dbReference type="AlphaFoldDB" id="A0A6G1CPK5"/>
<evidence type="ECO:0000313" key="7">
    <source>
        <dbReference type="Proteomes" id="UP000479710"/>
    </source>
</evidence>
<accession>A0A6G1CPK5</accession>
<dbReference type="SUPFAM" id="SSF53822">
    <property type="entry name" value="Periplasmic binding protein-like I"/>
    <property type="match status" value="1"/>
</dbReference>
<keyword evidence="3" id="KW-1133">Transmembrane helix</keyword>
<dbReference type="Proteomes" id="UP000479710">
    <property type="component" value="Unassembled WGS sequence"/>
</dbReference>
<dbReference type="GO" id="GO:0016020">
    <property type="term" value="C:membrane"/>
    <property type="evidence" value="ECO:0007669"/>
    <property type="project" value="UniProtKB-SubCell"/>
</dbReference>
<dbReference type="Gene3D" id="3.40.50.2300">
    <property type="match status" value="1"/>
</dbReference>
<keyword evidence="4" id="KW-0472">Membrane</keyword>
<proteinExistence type="predicted"/>
<dbReference type="PANTHER" id="PTHR34836">
    <property type="entry name" value="OS06G0188250 PROTEIN"/>
    <property type="match status" value="1"/>
</dbReference>
<name>A0A6G1CPK5_9ORYZ</name>
<sequence length="213" mass="23297">MASINIKTNDLITNDQVQAIIGPHTSAEAEFIAYLGNHTHTPVLSFAETSAPLVPFFLHTAPSDSIQVAPIAAILDMFNWRAAVVLYQNSPYGASILPDLAYATQGYNIRVIGRVALPIDVTEDYLNNVLHSLKEMPTQVFVVHMLPYLAARVLRQANVAGMMSDGYVWIATTSIGNVLSEYEIVNIIGKSARTVGFWTPELGSFKNSTMRKG</sequence>
<reference evidence="6 7" key="1">
    <citation type="submission" date="2019-11" db="EMBL/GenBank/DDBJ databases">
        <title>Whole genome sequence of Oryza granulata.</title>
        <authorList>
            <person name="Li W."/>
        </authorList>
    </citation>
    <scope>NUCLEOTIDE SEQUENCE [LARGE SCALE GENOMIC DNA]</scope>
    <source>
        <strain evidence="7">cv. Menghai</strain>
        <tissue evidence="6">Leaf</tissue>
    </source>
</reference>
<dbReference type="OrthoDB" id="1931998at2759"/>
<keyword evidence="7" id="KW-1185">Reference proteome</keyword>
<dbReference type="PANTHER" id="PTHR34836:SF1">
    <property type="entry name" value="OS09G0428600 PROTEIN"/>
    <property type="match status" value="1"/>
</dbReference>
<comment type="caution">
    <text evidence="6">The sequence shown here is derived from an EMBL/GenBank/DDBJ whole genome shotgun (WGS) entry which is preliminary data.</text>
</comment>
<comment type="subcellular location">
    <subcellularLocation>
        <location evidence="1">Membrane</location>
    </subcellularLocation>
</comment>
<organism evidence="6 7">
    <name type="scientific">Oryza meyeriana var. granulata</name>
    <dbReference type="NCBI Taxonomy" id="110450"/>
    <lineage>
        <taxon>Eukaryota</taxon>
        <taxon>Viridiplantae</taxon>
        <taxon>Streptophyta</taxon>
        <taxon>Embryophyta</taxon>
        <taxon>Tracheophyta</taxon>
        <taxon>Spermatophyta</taxon>
        <taxon>Magnoliopsida</taxon>
        <taxon>Liliopsida</taxon>
        <taxon>Poales</taxon>
        <taxon>Poaceae</taxon>
        <taxon>BOP clade</taxon>
        <taxon>Oryzoideae</taxon>
        <taxon>Oryzeae</taxon>
        <taxon>Oryzinae</taxon>
        <taxon>Oryza</taxon>
        <taxon>Oryza meyeriana</taxon>
    </lineage>
</organism>
<evidence type="ECO:0000256" key="1">
    <source>
        <dbReference type="ARBA" id="ARBA00004370"/>
    </source>
</evidence>
<evidence type="ECO:0000256" key="3">
    <source>
        <dbReference type="ARBA" id="ARBA00022989"/>
    </source>
</evidence>
<evidence type="ECO:0000256" key="2">
    <source>
        <dbReference type="ARBA" id="ARBA00022692"/>
    </source>
</evidence>
<protein>
    <recommendedName>
        <fullName evidence="5">Receptor ligand binding region domain-containing protein</fullName>
    </recommendedName>
</protein>
<dbReference type="InterPro" id="IPR028082">
    <property type="entry name" value="Peripla_BP_I"/>
</dbReference>
<dbReference type="InterPro" id="IPR001828">
    <property type="entry name" value="ANF_lig-bd_rcpt"/>
</dbReference>
<evidence type="ECO:0000259" key="5">
    <source>
        <dbReference type="Pfam" id="PF01094"/>
    </source>
</evidence>
<dbReference type="InterPro" id="IPR015683">
    <property type="entry name" value="Ionotropic_Glu_rcpt"/>
</dbReference>
<evidence type="ECO:0000313" key="6">
    <source>
        <dbReference type="EMBL" id="KAF0901991.1"/>
    </source>
</evidence>
<keyword evidence="2" id="KW-0812">Transmembrane</keyword>
<dbReference type="EMBL" id="SPHZ02000008">
    <property type="protein sequence ID" value="KAF0901991.1"/>
    <property type="molecule type" value="Genomic_DNA"/>
</dbReference>
<feature type="domain" description="Receptor ligand binding region" evidence="5">
    <location>
        <begin position="9"/>
        <end position="179"/>
    </location>
</feature>
<evidence type="ECO:0000256" key="4">
    <source>
        <dbReference type="ARBA" id="ARBA00023136"/>
    </source>
</evidence>
<dbReference type="Pfam" id="PF01094">
    <property type="entry name" value="ANF_receptor"/>
    <property type="match status" value="1"/>
</dbReference>
<gene>
    <name evidence="6" type="ORF">E2562_011819</name>
</gene>